<dbReference type="InterPro" id="IPR041380">
    <property type="entry name" value="Acetyltransf_17"/>
</dbReference>
<dbReference type="RefSeq" id="WP_181612233.1">
    <property type="nucleotide sequence ID" value="NZ_BAABAM010000017.1"/>
</dbReference>
<organism evidence="6 7">
    <name type="scientific">Nonomuraea soli</name>
    <dbReference type="NCBI Taxonomy" id="1032476"/>
    <lineage>
        <taxon>Bacteria</taxon>
        <taxon>Bacillati</taxon>
        <taxon>Actinomycetota</taxon>
        <taxon>Actinomycetes</taxon>
        <taxon>Streptosporangiales</taxon>
        <taxon>Streptosporangiaceae</taxon>
        <taxon>Nonomuraea</taxon>
    </lineage>
</organism>
<evidence type="ECO:0000256" key="2">
    <source>
        <dbReference type="ARBA" id="ARBA00022679"/>
    </source>
</evidence>
<dbReference type="CDD" id="cd04301">
    <property type="entry name" value="NAT_SF"/>
    <property type="match status" value="1"/>
</dbReference>
<dbReference type="Gene3D" id="3.40.630.30">
    <property type="match status" value="2"/>
</dbReference>
<dbReference type="PANTHER" id="PTHR37817:SF1">
    <property type="entry name" value="N-ACETYLTRANSFERASE EIS"/>
    <property type="match status" value="1"/>
</dbReference>
<evidence type="ECO:0000256" key="1">
    <source>
        <dbReference type="ARBA" id="ARBA00009213"/>
    </source>
</evidence>
<dbReference type="GO" id="GO:0030649">
    <property type="term" value="P:aminoglycoside antibiotic catabolic process"/>
    <property type="evidence" value="ECO:0007669"/>
    <property type="project" value="TreeGrafter"/>
</dbReference>
<dbReference type="Pfam" id="PF13527">
    <property type="entry name" value="Acetyltransf_9"/>
    <property type="match status" value="1"/>
</dbReference>
<protein>
    <submittedName>
        <fullName evidence="6">Putative acetyltransferase</fullName>
    </submittedName>
</protein>
<feature type="binding site" evidence="4">
    <location>
        <begin position="89"/>
        <end position="94"/>
    </location>
    <ligand>
        <name>acetyl-CoA</name>
        <dbReference type="ChEBI" id="CHEBI:57288"/>
    </ligand>
</feature>
<dbReference type="InterPro" id="IPR022902">
    <property type="entry name" value="NAcTrfase_Eis"/>
</dbReference>
<dbReference type="NCBIfam" id="NF002367">
    <property type="entry name" value="PRK01346.1-4"/>
    <property type="match status" value="1"/>
</dbReference>
<keyword evidence="7" id="KW-1185">Reference proteome</keyword>
<accession>A0A7W0CM01</accession>
<dbReference type="AlphaFoldDB" id="A0A7W0CM01"/>
<dbReference type="Proteomes" id="UP000530928">
    <property type="component" value="Unassembled WGS sequence"/>
</dbReference>
<dbReference type="InterPro" id="IPR025559">
    <property type="entry name" value="Eis_dom"/>
</dbReference>
<dbReference type="PROSITE" id="PS51186">
    <property type="entry name" value="GNAT"/>
    <property type="match status" value="1"/>
</dbReference>
<feature type="active site" description="Proton acceptor; via carboxylate" evidence="4">
    <location>
        <position position="409"/>
    </location>
</feature>
<reference evidence="6 7" key="1">
    <citation type="submission" date="2020-07" db="EMBL/GenBank/DDBJ databases">
        <title>Genomic Encyclopedia of Type Strains, Phase IV (KMG-IV): sequencing the most valuable type-strain genomes for metagenomic binning, comparative biology and taxonomic classification.</title>
        <authorList>
            <person name="Goeker M."/>
        </authorList>
    </citation>
    <scope>NUCLEOTIDE SEQUENCE [LARGE SCALE GENOMIC DNA]</scope>
    <source>
        <strain evidence="6 7">DSM 45533</strain>
    </source>
</reference>
<name>A0A7W0CM01_9ACTN</name>
<dbReference type="Pfam" id="PF13530">
    <property type="entry name" value="SCP2_2"/>
    <property type="match status" value="1"/>
</dbReference>
<evidence type="ECO:0000256" key="4">
    <source>
        <dbReference type="HAMAP-Rule" id="MF_01812"/>
    </source>
</evidence>
<dbReference type="SUPFAM" id="SSF55729">
    <property type="entry name" value="Acyl-CoA N-acyltransferases (Nat)"/>
    <property type="match status" value="1"/>
</dbReference>
<dbReference type="Gene3D" id="3.30.1050.10">
    <property type="entry name" value="SCP2 sterol-binding domain"/>
    <property type="match status" value="1"/>
</dbReference>
<evidence type="ECO:0000256" key="3">
    <source>
        <dbReference type="ARBA" id="ARBA00023315"/>
    </source>
</evidence>
<comment type="similarity">
    <text evidence="1 4">Belongs to the acetyltransferase Eis family.</text>
</comment>
<evidence type="ECO:0000259" key="5">
    <source>
        <dbReference type="PROSITE" id="PS51186"/>
    </source>
</evidence>
<dbReference type="HAMAP" id="MF_01812">
    <property type="entry name" value="Eis"/>
    <property type="match status" value="1"/>
</dbReference>
<dbReference type="InterPro" id="IPR000182">
    <property type="entry name" value="GNAT_dom"/>
</dbReference>
<dbReference type="Pfam" id="PF17668">
    <property type="entry name" value="Acetyltransf_17"/>
    <property type="match status" value="1"/>
</dbReference>
<feature type="binding site" evidence="4">
    <location>
        <begin position="81"/>
        <end position="83"/>
    </location>
    <ligand>
        <name>acetyl-CoA</name>
        <dbReference type="ChEBI" id="CHEBI:57288"/>
    </ligand>
</feature>
<proteinExistence type="inferred from homology"/>
<dbReference type="InterPro" id="IPR051554">
    <property type="entry name" value="Acetyltransferase_Eis"/>
</dbReference>
<sequence>MTYPIRPITEAEYPAYSSVLTEAFGWTPHPDQRARWQSGTEFDRTLAAFDGDLIVGVTGIYTFSMSVPGGADLPVAGVTAVSVLPSHRRRGILASLMRRQLADVHERGEPLAALYASESVIYGRFGYSRAADELYLSIPTHKAAFVRNAPVDPALRIKVIAPADHRADFEALYERVRARRPGQYARNDHFWGAVLADEEYHRHGASDLRGILAVDDSGVRGYALFRVRSNWNDGVAANEVQVNEVYATDPAAYALLWRNLLDRDLTVTVSAWGRPVDDPLTQLLADNRQLRARWGDELYVRVVDVEKALAARAYAAPVDVVIDVTDDLCPWNARRWRLTADVSGAECKPTEEEADLTLPVVSLGAAYLGKDALQAQLEAGLLAEHTAGAVRQLAAAMAWSPKPWAGLVF</sequence>
<dbReference type="InterPro" id="IPR036527">
    <property type="entry name" value="SCP2_sterol-bd_dom_sf"/>
</dbReference>
<evidence type="ECO:0000313" key="6">
    <source>
        <dbReference type="EMBL" id="MBA2893420.1"/>
    </source>
</evidence>
<gene>
    <name evidence="6" type="ORF">HNR30_004781</name>
</gene>
<keyword evidence="3 4" id="KW-0012">Acyltransferase</keyword>
<comment type="caution">
    <text evidence="6">The sequence shown here is derived from an EMBL/GenBank/DDBJ whole genome shotgun (WGS) entry which is preliminary data.</text>
</comment>
<keyword evidence="2 4" id="KW-0808">Transferase</keyword>
<evidence type="ECO:0000313" key="7">
    <source>
        <dbReference type="Proteomes" id="UP000530928"/>
    </source>
</evidence>
<dbReference type="PANTHER" id="PTHR37817">
    <property type="entry name" value="N-ACETYLTRANSFERASE EIS"/>
    <property type="match status" value="1"/>
</dbReference>
<comment type="subunit">
    <text evidence="4">Homohexamer; trimer of dimers.</text>
</comment>
<feature type="active site" description="Proton donor" evidence="4">
    <location>
        <position position="122"/>
    </location>
</feature>
<dbReference type="InterPro" id="IPR016181">
    <property type="entry name" value="Acyl_CoA_acyltransferase"/>
</dbReference>
<dbReference type="EMBL" id="JACDUR010000005">
    <property type="protein sequence ID" value="MBA2893420.1"/>
    <property type="molecule type" value="Genomic_DNA"/>
</dbReference>
<feature type="domain" description="N-acetyltransferase" evidence="5">
    <location>
        <begin position="3"/>
        <end position="152"/>
    </location>
</feature>
<dbReference type="GO" id="GO:0034069">
    <property type="term" value="F:aminoglycoside N-acetyltransferase activity"/>
    <property type="evidence" value="ECO:0007669"/>
    <property type="project" value="TreeGrafter"/>
</dbReference>
<dbReference type="SUPFAM" id="SSF55718">
    <property type="entry name" value="SCP-like"/>
    <property type="match status" value="1"/>
</dbReference>
<feature type="binding site" evidence="4">
    <location>
        <begin position="117"/>
        <end position="118"/>
    </location>
    <ligand>
        <name>acetyl-CoA</name>
        <dbReference type="ChEBI" id="CHEBI:57288"/>
    </ligand>
</feature>